<sequence>MTQWEFNHHPPCLIICFLRNRDIQSRAISLPPPVVLGPMRKLRKAVGMFGTYLLLYVVRPVVTSSNFSGDAEENEVVEILSTMDSSIHEMRMNNHKVIFFRTLKLVAKLKESASSFRVHSICRLFMHPGRINLTCSVGIRA</sequence>
<name>A0A165PCB7_9APHY</name>
<protein>
    <submittedName>
        <fullName evidence="1">Uncharacterized protein</fullName>
    </submittedName>
</protein>
<dbReference type="Proteomes" id="UP000076727">
    <property type="component" value="Unassembled WGS sequence"/>
</dbReference>
<gene>
    <name evidence="1" type="ORF">DAEQUDRAFT_346883</name>
</gene>
<organism evidence="1 2">
    <name type="scientific">Daedalea quercina L-15889</name>
    <dbReference type="NCBI Taxonomy" id="1314783"/>
    <lineage>
        <taxon>Eukaryota</taxon>
        <taxon>Fungi</taxon>
        <taxon>Dikarya</taxon>
        <taxon>Basidiomycota</taxon>
        <taxon>Agaricomycotina</taxon>
        <taxon>Agaricomycetes</taxon>
        <taxon>Polyporales</taxon>
        <taxon>Fomitopsis</taxon>
    </lineage>
</organism>
<evidence type="ECO:0000313" key="2">
    <source>
        <dbReference type="Proteomes" id="UP000076727"/>
    </source>
</evidence>
<dbReference type="AlphaFoldDB" id="A0A165PCB7"/>
<dbReference type="EMBL" id="KV429070">
    <property type="protein sequence ID" value="KZT68031.1"/>
    <property type="molecule type" value="Genomic_DNA"/>
</dbReference>
<reference evidence="1 2" key="1">
    <citation type="journal article" date="2016" name="Mol. Biol. Evol.">
        <title>Comparative Genomics of Early-Diverging Mushroom-Forming Fungi Provides Insights into the Origins of Lignocellulose Decay Capabilities.</title>
        <authorList>
            <person name="Nagy L.G."/>
            <person name="Riley R."/>
            <person name="Tritt A."/>
            <person name="Adam C."/>
            <person name="Daum C."/>
            <person name="Floudas D."/>
            <person name="Sun H."/>
            <person name="Yadav J.S."/>
            <person name="Pangilinan J."/>
            <person name="Larsson K.H."/>
            <person name="Matsuura K."/>
            <person name="Barry K."/>
            <person name="Labutti K."/>
            <person name="Kuo R."/>
            <person name="Ohm R.A."/>
            <person name="Bhattacharya S.S."/>
            <person name="Shirouzu T."/>
            <person name="Yoshinaga Y."/>
            <person name="Martin F.M."/>
            <person name="Grigoriev I.V."/>
            <person name="Hibbett D.S."/>
        </authorList>
    </citation>
    <scope>NUCLEOTIDE SEQUENCE [LARGE SCALE GENOMIC DNA]</scope>
    <source>
        <strain evidence="1 2">L-15889</strain>
    </source>
</reference>
<proteinExistence type="predicted"/>
<accession>A0A165PCB7</accession>
<keyword evidence="2" id="KW-1185">Reference proteome</keyword>
<evidence type="ECO:0000313" key="1">
    <source>
        <dbReference type="EMBL" id="KZT68031.1"/>
    </source>
</evidence>